<dbReference type="InterPro" id="IPR036736">
    <property type="entry name" value="ACP-like_sf"/>
</dbReference>
<evidence type="ECO:0000313" key="3">
    <source>
        <dbReference type="EMBL" id="QEV16181.1"/>
    </source>
</evidence>
<evidence type="ECO:0000259" key="2">
    <source>
        <dbReference type="PROSITE" id="PS50075"/>
    </source>
</evidence>
<reference evidence="3 4" key="1">
    <citation type="submission" date="2017-09" db="EMBL/GenBank/DDBJ databases">
        <authorList>
            <person name="Lee N."/>
            <person name="Cho B.-K."/>
        </authorList>
    </citation>
    <scope>NUCLEOTIDE SEQUENCE [LARGE SCALE GENOMIC DNA]</scope>
    <source>
        <strain evidence="3 4">ATCC 12461</strain>
    </source>
</reference>
<dbReference type="EMBL" id="CP023695">
    <property type="protein sequence ID" value="QEV16181.1"/>
    <property type="molecule type" value="Genomic_DNA"/>
</dbReference>
<dbReference type="InterPro" id="IPR009081">
    <property type="entry name" value="PP-bd_ACP"/>
</dbReference>
<dbReference type="AlphaFoldDB" id="A0A5J6HCT5"/>
<proteinExistence type="predicted"/>
<dbReference type="Proteomes" id="UP000326553">
    <property type="component" value="Chromosome"/>
</dbReference>
<protein>
    <submittedName>
        <fullName evidence="3">Acyl carrier protein</fullName>
    </submittedName>
</protein>
<accession>A0A5J6HCT5</accession>
<dbReference type="Pfam" id="PF00550">
    <property type="entry name" value="PP-binding"/>
    <property type="match status" value="1"/>
</dbReference>
<keyword evidence="4" id="KW-1185">Reference proteome</keyword>
<dbReference type="Gene3D" id="1.10.1200.10">
    <property type="entry name" value="ACP-like"/>
    <property type="match status" value="1"/>
</dbReference>
<feature type="region of interest" description="Disordered" evidence="1">
    <location>
        <begin position="1"/>
        <end position="122"/>
    </location>
</feature>
<name>A0A5J6HCT5_STRAD</name>
<organism evidence="3 4">
    <name type="scientific">Streptomyces alboniger</name>
    <dbReference type="NCBI Taxonomy" id="132473"/>
    <lineage>
        <taxon>Bacteria</taxon>
        <taxon>Bacillati</taxon>
        <taxon>Actinomycetota</taxon>
        <taxon>Actinomycetes</taxon>
        <taxon>Kitasatosporales</taxon>
        <taxon>Streptomycetaceae</taxon>
        <taxon>Streptomyces</taxon>
        <taxon>Streptomyces aurantiacus group</taxon>
    </lineage>
</organism>
<evidence type="ECO:0000313" key="4">
    <source>
        <dbReference type="Proteomes" id="UP000326553"/>
    </source>
</evidence>
<feature type="domain" description="Carrier" evidence="2">
    <location>
        <begin position="117"/>
        <end position="195"/>
    </location>
</feature>
<gene>
    <name evidence="3" type="ORF">CP975_00380</name>
</gene>
<dbReference type="SUPFAM" id="SSF47336">
    <property type="entry name" value="ACP-like"/>
    <property type="match status" value="1"/>
</dbReference>
<dbReference type="PROSITE" id="PS50075">
    <property type="entry name" value="CARRIER"/>
    <property type="match status" value="1"/>
</dbReference>
<sequence length="205" mass="23437">MDTGPPRPTRSHPPPHRPQRPDLPHPAPARRHPPPRSPPHPQLPHRLPVHRPHPHQRQHRPQHRLAAHHLTTPTHPHLRPQPRHRHRHHLRPTPAPAPTPAPTQGQTMQRPGHPDTQHPSHTAAHIRSTVAGVLDLNVNEIDDDQDFINFYRADSLNLIEIVAQLEKHYQLELPPNQLHHARTINSLNNLITSLLNTPRIPDITS</sequence>
<feature type="compositionally biased region" description="Basic residues" evidence="1">
    <location>
        <begin position="76"/>
        <end position="91"/>
    </location>
</feature>
<feature type="compositionally biased region" description="Basic residues" evidence="1">
    <location>
        <begin position="9"/>
        <end position="18"/>
    </location>
</feature>
<feature type="compositionally biased region" description="Basic residues" evidence="1">
    <location>
        <begin position="47"/>
        <end position="67"/>
    </location>
</feature>
<dbReference type="KEGG" id="salw:CP975_00380"/>
<evidence type="ECO:0000256" key="1">
    <source>
        <dbReference type="SAM" id="MobiDB-lite"/>
    </source>
</evidence>
<dbReference type="OrthoDB" id="4564178at2"/>